<proteinExistence type="predicted"/>
<keyword evidence="2" id="KW-1185">Reference proteome</keyword>
<comment type="caution">
    <text evidence="1">The sequence shown here is derived from an EMBL/GenBank/DDBJ whole genome shotgun (WGS) entry which is preliminary data.</text>
</comment>
<gene>
    <name evidence="1" type="ORF">MLD38_010251</name>
</gene>
<organism evidence="1 2">
    <name type="scientific">Melastoma candidum</name>
    <dbReference type="NCBI Taxonomy" id="119954"/>
    <lineage>
        <taxon>Eukaryota</taxon>
        <taxon>Viridiplantae</taxon>
        <taxon>Streptophyta</taxon>
        <taxon>Embryophyta</taxon>
        <taxon>Tracheophyta</taxon>
        <taxon>Spermatophyta</taxon>
        <taxon>Magnoliopsida</taxon>
        <taxon>eudicotyledons</taxon>
        <taxon>Gunneridae</taxon>
        <taxon>Pentapetalae</taxon>
        <taxon>rosids</taxon>
        <taxon>malvids</taxon>
        <taxon>Myrtales</taxon>
        <taxon>Melastomataceae</taxon>
        <taxon>Melastomatoideae</taxon>
        <taxon>Melastomateae</taxon>
        <taxon>Melastoma</taxon>
    </lineage>
</organism>
<protein>
    <submittedName>
        <fullName evidence="1">Uncharacterized protein</fullName>
    </submittedName>
</protein>
<dbReference type="Proteomes" id="UP001057402">
    <property type="component" value="Chromosome 4"/>
</dbReference>
<accession>A0ACB9R7K6</accession>
<reference evidence="2" key="1">
    <citation type="journal article" date="2023" name="Front. Plant Sci.">
        <title>Chromosomal-level genome assembly of Melastoma candidum provides insights into trichome evolution.</title>
        <authorList>
            <person name="Zhong Y."/>
            <person name="Wu W."/>
            <person name="Sun C."/>
            <person name="Zou P."/>
            <person name="Liu Y."/>
            <person name="Dai S."/>
            <person name="Zhou R."/>
        </authorList>
    </citation>
    <scope>NUCLEOTIDE SEQUENCE [LARGE SCALE GENOMIC DNA]</scope>
</reference>
<sequence>MAEENTSSMNLDLNLHPTPDPEVESVPSVALNLDQWIEEPYRRLRDVARLRARQRRWRRIPISPERRHVSMELREFMVSTREGAALQTGEGSVGQEGRTDELQKACENIAVNLEDGGSDGNDVAVKANENDGSFFDCNICFDLAKDPVVSCCGHLFCWSCLYRWLHVSVDVKECPVCKGEVTVKNVTPIYGRGNGKPKDGEDTNDDIPLRPQAHRIESLRQTLHRTAFNVPFEELIRHIRSRFDLTRDLVQSLETNDIHVIAERNAARIDRLSHDFRENAARTASLIDRLLAARMRREQISSAPPTHEVVDLTQSGNATHEVGEAHQLHPLLLRRSHAPRTDAVSSLSSAIGSAERILEYLQTHSGRTREHHPPGDDRESFSSIAAVINSESQVDAAFEIDSMVSLSTSTSRRMADVSSRASDIDSGDSRPPRRMRLN</sequence>
<dbReference type="EMBL" id="CM042883">
    <property type="protein sequence ID" value="KAI4371962.1"/>
    <property type="molecule type" value="Genomic_DNA"/>
</dbReference>
<name>A0ACB9R7K6_9MYRT</name>
<evidence type="ECO:0000313" key="1">
    <source>
        <dbReference type="EMBL" id="KAI4371962.1"/>
    </source>
</evidence>
<evidence type="ECO:0000313" key="2">
    <source>
        <dbReference type="Proteomes" id="UP001057402"/>
    </source>
</evidence>